<gene>
    <name evidence="1" type="ORF">SAMN05444362_12218</name>
</gene>
<evidence type="ECO:0000313" key="2">
    <source>
        <dbReference type="Proteomes" id="UP000184480"/>
    </source>
</evidence>
<keyword evidence="2" id="KW-1185">Reference proteome</keyword>
<dbReference type="EMBL" id="FQUC01000022">
    <property type="protein sequence ID" value="SHG36022.1"/>
    <property type="molecule type" value="Genomic_DNA"/>
</dbReference>
<dbReference type="AlphaFoldDB" id="A0A1M5J657"/>
<organism evidence="1 2">
    <name type="scientific">Dysgonomonas macrotermitis</name>
    <dbReference type="NCBI Taxonomy" id="1346286"/>
    <lineage>
        <taxon>Bacteria</taxon>
        <taxon>Pseudomonadati</taxon>
        <taxon>Bacteroidota</taxon>
        <taxon>Bacteroidia</taxon>
        <taxon>Bacteroidales</taxon>
        <taxon>Dysgonomonadaceae</taxon>
        <taxon>Dysgonomonas</taxon>
    </lineage>
</organism>
<dbReference type="STRING" id="1346286.SAMN05444362_12218"/>
<protein>
    <submittedName>
        <fullName evidence="1">Uncharacterized protein</fullName>
    </submittedName>
</protein>
<dbReference type="Proteomes" id="UP000184480">
    <property type="component" value="Unassembled WGS sequence"/>
</dbReference>
<evidence type="ECO:0000313" key="1">
    <source>
        <dbReference type="EMBL" id="SHG36022.1"/>
    </source>
</evidence>
<proteinExistence type="predicted"/>
<name>A0A1M5J657_9BACT</name>
<accession>A0A1M5J657</accession>
<sequence length="67" mass="7868">MRGLYLDSMLTCRLDYEPSDAKMNVILLLGTNFIIRLLDLDMGESTHICNKLLENSFFIIRRLYLQI</sequence>
<reference evidence="2" key="1">
    <citation type="submission" date="2016-11" db="EMBL/GenBank/DDBJ databases">
        <authorList>
            <person name="Varghese N."/>
            <person name="Submissions S."/>
        </authorList>
    </citation>
    <scope>NUCLEOTIDE SEQUENCE [LARGE SCALE GENOMIC DNA]</scope>
    <source>
        <strain evidence="2">DSM 27370</strain>
    </source>
</reference>